<keyword evidence="5" id="KW-0560">Oxidoreductase</keyword>
<dbReference type="RefSeq" id="WP_072906992.1">
    <property type="nucleotide sequence ID" value="NZ_FRAI01000010.1"/>
</dbReference>
<comment type="similarity">
    <text evidence="2">Belongs to the prokaryotic molybdopterin-containing oxidoreductase family.</text>
</comment>
<dbReference type="Pfam" id="PF04879">
    <property type="entry name" value="Molybdop_Fe4S4"/>
    <property type="match status" value="1"/>
</dbReference>
<dbReference type="EMBL" id="FRAI01000010">
    <property type="protein sequence ID" value="SHJ94855.1"/>
    <property type="molecule type" value="Genomic_DNA"/>
</dbReference>
<proteinExistence type="inferred from homology"/>
<dbReference type="InterPro" id="IPR009010">
    <property type="entry name" value="Asp_de-COase-like_dom_sf"/>
</dbReference>
<evidence type="ECO:0000256" key="6">
    <source>
        <dbReference type="ARBA" id="ARBA00023004"/>
    </source>
</evidence>
<dbReference type="Gene3D" id="3.30.2070.10">
    <property type="entry name" value="Formate dehydrogenase/DMSO reductase"/>
    <property type="match status" value="1"/>
</dbReference>
<comment type="cofactor">
    <cofactor evidence="1">
        <name>Mo-bis(molybdopterin guanine dinucleotide)</name>
        <dbReference type="ChEBI" id="CHEBI:60539"/>
    </cofactor>
</comment>
<dbReference type="Gene3D" id="3.40.50.740">
    <property type="match status" value="1"/>
</dbReference>
<evidence type="ECO:0000313" key="9">
    <source>
        <dbReference type="EMBL" id="SHJ94855.1"/>
    </source>
</evidence>
<dbReference type="PANTHER" id="PTHR43742">
    <property type="entry name" value="TRIMETHYLAMINE-N-OXIDE REDUCTASE"/>
    <property type="match status" value="1"/>
</dbReference>
<protein>
    <submittedName>
        <fullName evidence="9">Anaerobic selenocysteine-containing dehydrogenase</fullName>
    </submittedName>
</protein>
<gene>
    <name evidence="9" type="ORF">SAMN02745227_01118</name>
</gene>
<accession>A0A1M6NGJ1</accession>
<dbReference type="GO" id="GO:0051536">
    <property type="term" value="F:iron-sulfur cluster binding"/>
    <property type="evidence" value="ECO:0007669"/>
    <property type="project" value="UniProtKB-KW"/>
</dbReference>
<dbReference type="SUPFAM" id="SSF50692">
    <property type="entry name" value="ADC-like"/>
    <property type="match status" value="1"/>
</dbReference>
<sequence>MKTLKSACPLDCWDACSFSVEVEEKGDFNVRGDKNHPITQGFLCNKGREYLKERVFSPNRIKTPLLKQGENYIPVSWEQALEIFAQKIKTTLENYGPKGIAHYYDSGAGGLLKSLEHRFFNLLGGVTEPIGSLCWAAGLEGTKEDFGTYYSHHPLDMYNSDCIVIWGRNVTETNIHLLPFIKEALKRGKKLVLIDPNATKISEKATLYLKINPATDGFLALALIKKLMDKGISQKLLRNCNNYNQLKKIVDCYTIERISEITGIPVHQINEFANLYLSGRSTIYLGYGMQRYYNSGNTIRAINSLAYLSGNVGVKGGGVNYADCYVAKNLDINSLTLGNLGERRYFPKPQFAEYLLKEKEPPVKVLYISRANPVVTLPNTNKTLKAFSNIDFVVCCDVLHTDTTKIADLVLPATTSFEEEDLIFTSMWHRYINYLHPVIERQGQCKPEWVIFQELARYLNLPDFPELTASQWLEKALKPMEKYNITLQKLKESSLAPTDEESIPWQDLKFSTPDGKFNLLNEKILLMEENRDFPYLFMTPHPKLSLHSQFQQHLKLGDYPQIFINPKLAEREGLKDGEIVTIESKTGKLKGEITLANWVHKKVLLTYEGRPLNYGNTPNLITDEGLTDIGLGTTMYQTYCRIVKPS</sequence>
<dbReference type="CDD" id="cd02766">
    <property type="entry name" value="MopB_3"/>
    <property type="match status" value="1"/>
</dbReference>
<dbReference type="STRING" id="1120989.SAMN02745227_01118"/>
<dbReference type="InterPro" id="IPR006963">
    <property type="entry name" value="Mopterin_OxRdtase_4Fe-4S_dom"/>
</dbReference>
<evidence type="ECO:0000313" key="10">
    <source>
        <dbReference type="Proteomes" id="UP000243547"/>
    </source>
</evidence>
<keyword evidence="3" id="KW-0500">Molybdenum</keyword>
<dbReference type="InterPro" id="IPR006656">
    <property type="entry name" value="Mopterin_OxRdtase"/>
</dbReference>
<dbReference type="Gene3D" id="2.20.25.90">
    <property type="entry name" value="ADC-like domains"/>
    <property type="match status" value="1"/>
</dbReference>
<dbReference type="GO" id="GO:0046872">
    <property type="term" value="F:metal ion binding"/>
    <property type="evidence" value="ECO:0007669"/>
    <property type="project" value="UniProtKB-KW"/>
</dbReference>
<evidence type="ECO:0000256" key="7">
    <source>
        <dbReference type="ARBA" id="ARBA00023014"/>
    </source>
</evidence>
<dbReference type="PANTHER" id="PTHR43742:SF6">
    <property type="entry name" value="OXIDOREDUCTASE YYAE-RELATED"/>
    <property type="match status" value="1"/>
</dbReference>
<keyword evidence="10" id="KW-1185">Reference proteome</keyword>
<dbReference type="CDD" id="cd02775">
    <property type="entry name" value="MopB_CT"/>
    <property type="match status" value="1"/>
</dbReference>
<reference evidence="10" key="1">
    <citation type="submission" date="2016-11" db="EMBL/GenBank/DDBJ databases">
        <authorList>
            <person name="Varghese N."/>
            <person name="Submissions S."/>
        </authorList>
    </citation>
    <scope>NUCLEOTIDE SEQUENCE [LARGE SCALE GENOMIC DNA]</scope>
    <source>
        <strain evidence="10">DSM 14826</strain>
    </source>
</reference>
<dbReference type="GO" id="GO:0016491">
    <property type="term" value="F:oxidoreductase activity"/>
    <property type="evidence" value="ECO:0007669"/>
    <property type="project" value="UniProtKB-KW"/>
</dbReference>
<dbReference type="InterPro" id="IPR006655">
    <property type="entry name" value="Mopterin_OxRdtase_prok_CS"/>
</dbReference>
<dbReference type="AlphaFoldDB" id="A0A1M6NGJ1"/>
<keyword evidence="4" id="KW-0479">Metal-binding</keyword>
<keyword evidence="7" id="KW-0411">Iron-sulfur</keyword>
<organism evidence="9 10">
    <name type="scientific">Anaerobranca californiensis DSM 14826</name>
    <dbReference type="NCBI Taxonomy" id="1120989"/>
    <lineage>
        <taxon>Bacteria</taxon>
        <taxon>Bacillati</taxon>
        <taxon>Bacillota</taxon>
        <taxon>Clostridia</taxon>
        <taxon>Eubacteriales</taxon>
        <taxon>Proteinivoracaceae</taxon>
        <taxon>Anaerobranca</taxon>
    </lineage>
</organism>
<name>A0A1M6NGJ1_9FIRM</name>
<dbReference type="Pfam" id="PF01568">
    <property type="entry name" value="Molydop_binding"/>
    <property type="match status" value="1"/>
</dbReference>
<dbReference type="InterPro" id="IPR006657">
    <property type="entry name" value="MoPterin_dinucl-bd_dom"/>
</dbReference>
<evidence type="ECO:0000256" key="1">
    <source>
        <dbReference type="ARBA" id="ARBA00001942"/>
    </source>
</evidence>
<keyword evidence="6" id="KW-0408">Iron</keyword>
<dbReference type="PROSITE" id="PS51669">
    <property type="entry name" value="4FE4S_MOW_BIS_MGD"/>
    <property type="match status" value="1"/>
</dbReference>
<evidence type="ECO:0000256" key="4">
    <source>
        <dbReference type="ARBA" id="ARBA00022723"/>
    </source>
</evidence>
<evidence type="ECO:0000256" key="5">
    <source>
        <dbReference type="ARBA" id="ARBA00023002"/>
    </source>
</evidence>
<dbReference type="Pfam" id="PF00384">
    <property type="entry name" value="Molybdopterin"/>
    <property type="match status" value="1"/>
</dbReference>
<evidence type="ECO:0000259" key="8">
    <source>
        <dbReference type="PROSITE" id="PS51669"/>
    </source>
</evidence>
<evidence type="ECO:0000256" key="3">
    <source>
        <dbReference type="ARBA" id="ARBA00022505"/>
    </source>
</evidence>
<dbReference type="SUPFAM" id="SSF53706">
    <property type="entry name" value="Formate dehydrogenase/DMSO reductase, domains 1-3"/>
    <property type="match status" value="1"/>
</dbReference>
<dbReference type="Gene3D" id="2.40.40.20">
    <property type="match status" value="1"/>
</dbReference>
<evidence type="ECO:0000256" key="2">
    <source>
        <dbReference type="ARBA" id="ARBA00010312"/>
    </source>
</evidence>
<dbReference type="GO" id="GO:0043546">
    <property type="term" value="F:molybdopterin cofactor binding"/>
    <property type="evidence" value="ECO:0007669"/>
    <property type="project" value="InterPro"/>
</dbReference>
<dbReference type="OrthoDB" id="219031at2"/>
<feature type="domain" description="4Fe-4S Mo/W bis-MGD-type" evidence="8">
    <location>
        <begin position="1"/>
        <end position="58"/>
    </location>
</feature>
<dbReference type="InterPro" id="IPR050612">
    <property type="entry name" value="Prok_Mopterin_Oxidored"/>
</dbReference>
<dbReference type="PROSITE" id="PS00490">
    <property type="entry name" value="MOLYBDOPTERIN_PROK_2"/>
    <property type="match status" value="1"/>
</dbReference>
<dbReference type="Proteomes" id="UP000243547">
    <property type="component" value="Unassembled WGS sequence"/>
</dbReference>
<dbReference type="Gene3D" id="3.40.228.10">
    <property type="entry name" value="Dimethylsulfoxide Reductase, domain 2"/>
    <property type="match status" value="1"/>
</dbReference>
<dbReference type="SMART" id="SM00926">
    <property type="entry name" value="Molybdop_Fe4S4"/>
    <property type="match status" value="1"/>
</dbReference>